<dbReference type="EMBL" id="CAEZYY010000005">
    <property type="protein sequence ID" value="CAB4743773.1"/>
    <property type="molecule type" value="Genomic_DNA"/>
</dbReference>
<dbReference type="SUPFAM" id="SSF54637">
    <property type="entry name" value="Thioesterase/thiol ester dehydrase-isomerase"/>
    <property type="match status" value="2"/>
</dbReference>
<dbReference type="AlphaFoldDB" id="A0A6J6S6S9"/>
<dbReference type="Gene3D" id="2.40.160.210">
    <property type="entry name" value="Acyl-CoA thioesterase, double hotdog domain"/>
    <property type="match status" value="1"/>
</dbReference>
<dbReference type="Pfam" id="PF13622">
    <property type="entry name" value="4HBT_3"/>
    <property type="match status" value="1"/>
</dbReference>
<feature type="domain" description="Acyl-CoA thioesterase-like C-terminal" evidence="2">
    <location>
        <begin position="132"/>
        <end position="263"/>
    </location>
</feature>
<gene>
    <name evidence="3" type="ORF">UFOPK2602_02309</name>
    <name evidence="4" type="ORF">UFOPK2806_00562</name>
    <name evidence="5" type="ORF">UFOPK4306_02434</name>
</gene>
<evidence type="ECO:0000259" key="2">
    <source>
        <dbReference type="Pfam" id="PF20789"/>
    </source>
</evidence>
<evidence type="ECO:0000313" key="4">
    <source>
        <dbReference type="EMBL" id="CAB4743773.1"/>
    </source>
</evidence>
<organism evidence="3">
    <name type="scientific">freshwater metagenome</name>
    <dbReference type="NCBI Taxonomy" id="449393"/>
    <lineage>
        <taxon>unclassified sequences</taxon>
        <taxon>metagenomes</taxon>
        <taxon>ecological metagenomes</taxon>
    </lineage>
</organism>
<dbReference type="InterPro" id="IPR049449">
    <property type="entry name" value="TesB_ACOT8-like_N"/>
</dbReference>
<name>A0A6J6S6S9_9ZZZZ</name>
<evidence type="ECO:0000313" key="5">
    <source>
        <dbReference type="EMBL" id="CAB5068565.1"/>
    </source>
</evidence>
<protein>
    <submittedName>
        <fullName evidence="3">Unannotated protein</fullName>
    </submittedName>
</protein>
<dbReference type="PANTHER" id="PTHR38110:SF1">
    <property type="entry name" value="THIOESTERASE DOMAIN-CONTAINING PROTEIN"/>
    <property type="match status" value="1"/>
</dbReference>
<dbReference type="InterPro" id="IPR042171">
    <property type="entry name" value="Acyl-CoA_hotdog"/>
</dbReference>
<accession>A0A6J6S6S9</accession>
<feature type="domain" description="Acyl-CoA thioesterase-like N-terminal HotDog" evidence="1">
    <location>
        <begin position="24"/>
        <end position="105"/>
    </location>
</feature>
<dbReference type="EMBL" id="CAFBQP010000147">
    <property type="protein sequence ID" value="CAB5068565.1"/>
    <property type="molecule type" value="Genomic_DNA"/>
</dbReference>
<sequence length="267" mass="28585">MKAYEFDEAVCATPDDSGWSATVPDGWDINGNANGGYVMALGANAMRATGGRAHPLTVTAHYLAPVTPGPVTISADVVKQGRRFTTMTGSIRRDGRELIRLLGAFGDLDPVTEQTYVDGGPPDVPPMDQCIRRTPVGGTAVVGLADRLNMWLHPDDAEALDDRPSGTGRTRGWFEFRDGRPIDTLGLLLAADSFPPAVFNIPDLIRGWVPTVEFTVHVRAIPSPGPLSCSFVTRFVTGGVLHEDGELWDSAGNLVAISRQYGLLAKS</sequence>
<reference evidence="3" key="1">
    <citation type="submission" date="2020-05" db="EMBL/GenBank/DDBJ databases">
        <authorList>
            <person name="Chiriac C."/>
            <person name="Salcher M."/>
            <person name="Ghai R."/>
            <person name="Kavagutti S V."/>
        </authorList>
    </citation>
    <scope>NUCLEOTIDE SEQUENCE</scope>
</reference>
<dbReference type="InterPro" id="IPR029069">
    <property type="entry name" value="HotDog_dom_sf"/>
</dbReference>
<proteinExistence type="predicted"/>
<dbReference type="InterPro" id="IPR049450">
    <property type="entry name" value="ACOT8-like_C"/>
</dbReference>
<evidence type="ECO:0000313" key="3">
    <source>
        <dbReference type="EMBL" id="CAB4730614.1"/>
    </source>
</evidence>
<dbReference type="Pfam" id="PF20789">
    <property type="entry name" value="4HBT_3C"/>
    <property type="match status" value="1"/>
</dbReference>
<dbReference type="EMBL" id="CAEZXX010000235">
    <property type="protein sequence ID" value="CAB4730614.1"/>
    <property type="molecule type" value="Genomic_DNA"/>
</dbReference>
<dbReference type="CDD" id="cd03443">
    <property type="entry name" value="PaaI_thioesterase"/>
    <property type="match status" value="1"/>
</dbReference>
<dbReference type="InterPro" id="IPR052389">
    <property type="entry name" value="Sec_Metab_Biosynth-Assoc"/>
</dbReference>
<dbReference type="PANTHER" id="PTHR38110">
    <property type="entry name" value="CHROMOSOME 23, WHOLE GENOME SHOTGUN SEQUENCE"/>
    <property type="match status" value="1"/>
</dbReference>
<evidence type="ECO:0000259" key="1">
    <source>
        <dbReference type="Pfam" id="PF13622"/>
    </source>
</evidence>